<keyword evidence="1 3" id="KW-0732">Signal</keyword>
<dbReference type="Pfam" id="PF00149">
    <property type="entry name" value="Metallophos"/>
    <property type="match status" value="1"/>
</dbReference>
<name>A0AAV0TF17_HYABA</name>
<evidence type="ECO:0000259" key="4">
    <source>
        <dbReference type="Pfam" id="PF00149"/>
    </source>
</evidence>
<proteinExistence type="predicted"/>
<dbReference type="PANTHER" id="PTHR10161:SF14">
    <property type="entry name" value="TARTRATE-RESISTANT ACID PHOSPHATASE TYPE 5"/>
    <property type="match status" value="1"/>
</dbReference>
<evidence type="ECO:0000256" key="2">
    <source>
        <dbReference type="ARBA" id="ARBA00022801"/>
    </source>
</evidence>
<evidence type="ECO:0000313" key="6">
    <source>
        <dbReference type="Proteomes" id="UP001162031"/>
    </source>
</evidence>
<dbReference type="Proteomes" id="UP001162031">
    <property type="component" value="Unassembled WGS sequence"/>
</dbReference>
<feature type="signal peptide" evidence="3">
    <location>
        <begin position="1"/>
        <end position="17"/>
    </location>
</feature>
<feature type="domain" description="Calcineurin-like phosphoesterase" evidence="4">
    <location>
        <begin position="40"/>
        <end position="320"/>
    </location>
</feature>
<dbReference type="EMBL" id="CANTFL010000332">
    <property type="protein sequence ID" value="CAI5720909.1"/>
    <property type="molecule type" value="Genomic_DNA"/>
</dbReference>
<dbReference type="SUPFAM" id="SSF56300">
    <property type="entry name" value="Metallo-dependent phosphatases"/>
    <property type="match status" value="1"/>
</dbReference>
<gene>
    <name evidence="5" type="ORF">HBR001_LOCUS2497</name>
</gene>
<accession>A0AAV0TF17</accession>
<comment type="caution">
    <text evidence="5">The sequence shown here is derived from an EMBL/GenBank/DDBJ whole genome shotgun (WGS) entry which is preliminary data.</text>
</comment>
<dbReference type="InterPro" id="IPR029052">
    <property type="entry name" value="Metallo-depent_PP-like"/>
</dbReference>
<keyword evidence="2" id="KW-0378">Hydrolase</keyword>
<reference evidence="5" key="1">
    <citation type="submission" date="2022-12" db="EMBL/GenBank/DDBJ databases">
        <authorList>
            <person name="Webb A."/>
        </authorList>
    </citation>
    <scope>NUCLEOTIDE SEQUENCE</scope>
    <source>
        <strain evidence="5">Hp1</strain>
    </source>
</reference>
<evidence type="ECO:0000313" key="5">
    <source>
        <dbReference type="EMBL" id="CAI5720909.1"/>
    </source>
</evidence>
<evidence type="ECO:0000256" key="1">
    <source>
        <dbReference type="ARBA" id="ARBA00022729"/>
    </source>
</evidence>
<dbReference type="InterPro" id="IPR004843">
    <property type="entry name" value="Calcineurin-like_PHP"/>
</dbReference>
<protein>
    <recommendedName>
        <fullName evidence="4">Calcineurin-like phosphoesterase domain-containing protein</fullName>
    </recommendedName>
</protein>
<feature type="chain" id="PRO_5043359281" description="Calcineurin-like phosphoesterase domain-containing protein" evidence="3">
    <location>
        <begin position="18"/>
        <end position="424"/>
    </location>
</feature>
<organism evidence="5 6">
    <name type="scientific">Hyaloperonospora brassicae</name>
    <name type="common">Brassica downy mildew</name>
    <name type="synonym">Peronospora brassicae</name>
    <dbReference type="NCBI Taxonomy" id="162125"/>
    <lineage>
        <taxon>Eukaryota</taxon>
        <taxon>Sar</taxon>
        <taxon>Stramenopiles</taxon>
        <taxon>Oomycota</taxon>
        <taxon>Peronosporomycetes</taxon>
        <taxon>Peronosporales</taxon>
        <taxon>Peronosporaceae</taxon>
        <taxon>Hyaloperonospora</taxon>
    </lineage>
</organism>
<dbReference type="AlphaFoldDB" id="A0AAV0TF17"/>
<keyword evidence="6" id="KW-1185">Reference proteome</keyword>
<evidence type="ECO:0000256" key="3">
    <source>
        <dbReference type="SAM" id="SignalP"/>
    </source>
</evidence>
<dbReference type="Gene3D" id="3.60.21.10">
    <property type="match status" value="1"/>
</dbReference>
<dbReference type="InterPro" id="IPR051558">
    <property type="entry name" value="Metallophosphoesterase_PAP"/>
</dbReference>
<dbReference type="GO" id="GO:0016787">
    <property type="term" value="F:hydrolase activity"/>
    <property type="evidence" value="ECO:0007669"/>
    <property type="project" value="UniProtKB-KW"/>
</dbReference>
<sequence length="424" mass="46345">MLTSFAPLVAMALLATAAVPNGKDPISVFSTAPGQPVTFYSIGDFGRTKDLGSCCFGQYDNLDVHAQRIVGELMNIKAGQGPSPAAIIGLGDNMYWNGVISPQTRDEQFSHAFEVPYGGANLKNTPMFALMGNHDYGGGAFICAGSTESAQCNSTAELLQGLENKLRWMGDYKSLSNNRWSVDEHFYIRRYEDAASGVSVEVYNLDMNDASVAGSHGICCQCYGYARGDDGGCNSIQRGDKYCCGGDTAMYDACMARFVEWSDDSRRQMVAYASKSTATWKIAASHYSAIQHFNQEDMNKWLKALGEAGILVQLYGHTHGLKFELVTTINTYFVENGIGGGAKKEWASTTPDYAKSFVEHLYNAQPTEYGFISIEATTDSLKLQYHTHDDKWVLADRYEDVTIGGVATKYCLHIPKNGSHGVPC</sequence>
<dbReference type="PANTHER" id="PTHR10161">
    <property type="entry name" value="TARTRATE-RESISTANT ACID PHOSPHATASE TYPE 5"/>
    <property type="match status" value="1"/>
</dbReference>